<protein>
    <submittedName>
        <fullName evidence="1">RCG36145</fullName>
    </submittedName>
</protein>
<evidence type="ECO:0000313" key="1">
    <source>
        <dbReference type="EMBL" id="EDM00189.1"/>
    </source>
</evidence>
<evidence type="ECO:0000313" key="2">
    <source>
        <dbReference type="Proteomes" id="UP000234681"/>
    </source>
</evidence>
<proteinExistence type="predicted"/>
<organism evidence="1 2">
    <name type="scientific">Rattus norvegicus</name>
    <name type="common">Rat</name>
    <dbReference type="NCBI Taxonomy" id="10116"/>
    <lineage>
        <taxon>Eukaryota</taxon>
        <taxon>Metazoa</taxon>
        <taxon>Chordata</taxon>
        <taxon>Craniata</taxon>
        <taxon>Vertebrata</taxon>
        <taxon>Euteleostomi</taxon>
        <taxon>Mammalia</taxon>
        <taxon>Eutheria</taxon>
        <taxon>Euarchontoglires</taxon>
        <taxon>Glires</taxon>
        <taxon>Rodentia</taxon>
        <taxon>Myomorpha</taxon>
        <taxon>Muroidea</taxon>
        <taxon>Muridae</taxon>
        <taxon>Murinae</taxon>
        <taxon>Rattus</taxon>
    </lineage>
</organism>
<accession>A6IKC4</accession>
<name>A6IKC4_RAT</name>
<dbReference type="Proteomes" id="UP000234681">
    <property type="component" value="Chromosome 14"/>
</dbReference>
<gene>
    <name evidence="1" type="ORF">rCG_36145</name>
</gene>
<sequence length="45" mass="5171">MPWRAKGPMCVLPASCCLLGTHYWEVYCIVSQPRWQLEGQGQLFS</sequence>
<dbReference type="EMBL" id="CH473963">
    <property type="protein sequence ID" value="EDM00189.1"/>
    <property type="molecule type" value="Genomic_DNA"/>
</dbReference>
<reference evidence="2" key="1">
    <citation type="submission" date="2005-09" db="EMBL/GenBank/DDBJ databases">
        <authorList>
            <person name="Mural R.J."/>
            <person name="Li P.W."/>
            <person name="Adams M.D."/>
            <person name="Amanatides P.G."/>
            <person name="Baden-Tillson H."/>
            <person name="Barnstead M."/>
            <person name="Chin S.H."/>
            <person name="Dew I."/>
            <person name="Evans C.A."/>
            <person name="Ferriera S."/>
            <person name="Flanigan M."/>
            <person name="Fosler C."/>
            <person name="Glodek A."/>
            <person name="Gu Z."/>
            <person name="Holt R.A."/>
            <person name="Jennings D."/>
            <person name="Kraft C.L."/>
            <person name="Lu F."/>
            <person name="Nguyen T."/>
            <person name="Nusskern D.R."/>
            <person name="Pfannkoch C.M."/>
            <person name="Sitter C."/>
            <person name="Sutton G.G."/>
            <person name="Venter J.C."/>
            <person name="Wang Z."/>
            <person name="Woodage T."/>
            <person name="Zheng X.H."/>
            <person name="Zhong F."/>
        </authorList>
    </citation>
    <scope>NUCLEOTIDE SEQUENCE [LARGE SCALE GENOMIC DNA]</scope>
    <source>
        <strain>BN</strain>
        <strain evidence="2">Sprague-Dawley</strain>
    </source>
</reference>
<dbReference type="AlphaFoldDB" id="A6IKC4"/>